<sequence length="46" mass="5343">MRFISQNTSLPVPKILCTFTHRDCSYTLKERIKGDMIGIGWVNRSE</sequence>
<proteinExistence type="predicted"/>
<evidence type="ECO:0000313" key="1">
    <source>
        <dbReference type="EMBL" id="EKV10870.1"/>
    </source>
</evidence>
<organism evidence="1 2">
    <name type="scientific">Penicillium digitatum (strain PHI26 / CECT 20796)</name>
    <name type="common">Green mold</name>
    <dbReference type="NCBI Taxonomy" id="1170229"/>
    <lineage>
        <taxon>Eukaryota</taxon>
        <taxon>Fungi</taxon>
        <taxon>Dikarya</taxon>
        <taxon>Ascomycota</taxon>
        <taxon>Pezizomycotina</taxon>
        <taxon>Eurotiomycetes</taxon>
        <taxon>Eurotiomycetidae</taxon>
        <taxon>Eurotiales</taxon>
        <taxon>Aspergillaceae</taxon>
        <taxon>Penicillium</taxon>
    </lineage>
</organism>
<dbReference type="STRING" id="1170229.K9FMR6"/>
<dbReference type="Proteomes" id="UP000009882">
    <property type="component" value="Unassembled WGS sequence"/>
</dbReference>
<gene>
    <name evidence="1" type="ORF">PDIG_53580</name>
</gene>
<dbReference type="EMBL" id="AKCT01000216">
    <property type="protein sequence ID" value="EKV10870.1"/>
    <property type="molecule type" value="Genomic_DNA"/>
</dbReference>
<protein>
    <submittedName>
        <fullName evidence="1">Uncharacterized protein</fullName>
    </submittedName>
</protein>
<keyword evidence="2" id="KW-1185">Reference proteome</keyword>
<evidence type="ECO:0000313" key="2">
    <source>
        <dbReference type="Proteomes" id="UP000009882"/>
    </source>
</evidence>
<name>K9FMR6_PEND2</name>
<reference evidence="2" key="1">
    <citation type="journal article" date="2012" name="BMC Genomics">
        <title>Genome sequence of the necrotrophic fungus Penicillium digitatum, the main postharvest pathogen of citrus.</title>
        <authorList>
            <person name="Marcet-Houben M."/>
            <person name="Ballester A.-R."/>
            <person name="de la Fuente B."/>
            <person name="Harries E."/>
            <person name="Marcos J.F."/>
            <person name="Gonzalez-Candelas L."/>
            <person name="Gabaldon T."/>
        </authorList>
    </citation>
    <scope>NUCLEOTIDE SEQUENCE [LARGE SCALE GENOMIC DNA]</scope>
    <source>
        <strain evidence="2">PHI26 / CECT 20796</strain>
    </source>
</reference>
<accession>K9FMR6</accession>
<dbReference type="AlphaFoldDB" id="K9FMR6"/>
<dbReference type="HOGENOM" id="CLU_3191505_0_0_1"/>
<dbReference type="OrthoDB" id="2906425at2759"/>
<dbReference type="InParanoid" id="K9FMR6"/>
<comment type="caution">
    <text evidence="1">The sequence shown here is derived from an EMBL/GenBank/DDBJ whole genome shotgun (WGS) entry which is preliminary data.</text>
</comment>